<protein>
    <recommendedName>
        <fullName evidence="4">Arrestin-like N-terminal domain-containing protein</fullName>
    </recommendedName>
</protein>
<keyword evidence="3" id="KW-1185">Reference proteome</keyword>
<gene>
    <name evidence="2" type="ORF">PoB_006272300</name>
</gene>
<evidence type="ECO:0000313" key="3">
    <source>
        <dbReference type="Proteomes" id="UP000735302"/>
    </source>
</evidence>
<accession>A0AAV4CWI4</accession>
<dbReference type="EMBL" id="BLXT01007044">
    <property type="protein sequence ID" value="GFO36218.1"/>
    <property type="molecule type" value="Genomic_DNA"/>
</dbReference>
<evidence type="ECO:0000313" key="2">
    <source>
        <dbReference type="EMBL" id="GFO36218.1"/>
    </source>
</evidence>
<dbReference type="AlphaFoldDB" id="A0AAV4CWI4"/>
<dbReference type="Proteomes" id="UP000735302">
    <property type="component" value="Unassembled WGS sequence"/>
</dbReference>
<reference evidence="2 3" key="1">
    <citation type="journal article" date="2021" name="Elife">
        <title>Chloroplast acquisition without the gene transfer in kleptoplastic sea slugs, Plakobranchus ocellatus.</title>
        <authorList>
            <person name="Maeda T."/>
            <person name="Takahashi S."/>
            <person name="Yoshida T."/>
            <person name="Shimamura S."/>
            <person name="Takaki Y."/>
            <person name="Nagai Y."/>
            <person name="Toyoda A."/>
            <person name="Suzuki Y."/>
            <person name="Arimoto A."/>
            <person name="Ishii H."/>
            <person name="Satoh N."/>
            <person name="Nishiyama T."/>
            <person name="Hasebe M."/>
            <person name="Maruyama T."/>
            <person name="Minagawa J."/>
            <person name="Obokata J."/>
            <person name="Shigenobu S."/>
        </authorList>
    </citation>
    <scope>NUCLEOTIDE SEQUENCE [LARGE SCALE GENOMIC DNA]</scope>
</reference>
<evidence type="ECO:0008006" key="4">
    <source>
        <dbReference type="Google" id="ProtNLM"/>
    </source>
</evidence>
<evidence type="ECO:0000256" key="1">
    <source>
        <dbReference type="SAM" id="MobiDB-lite"/>
    </source>
</evidence>
<proteinExistence type="predicted"/>
<organism evidence="2 3">
    <name type="scientific">Plakobranchus ocellatus</name>
    <dbReference type="NCBI Taxonomy" id="259542"/>
    <lineage>
        <taxon>Eukaryota</taxon>
        <taxon>Metazoa</taxon>
        <taxon>Spiralia</taxon>
        <taxon>Lophotrochozoa</taxon>
        <taxon>Mollusca</taxon>
        <taxon>Gastropoda</taxon>
        <taxon>Heterobranchia</taxon>
        <taxon>Euthyneura</taxon>
        <taxon>Panpulmonata</taxon>
        <taxon>Sacoglossa</taxon>
        <taxon>Placobranchoidea</taxon>
        <taxon>Plakobranchidae</taxon>
        <taxon>Plakobranchus</taxon>
    </lineage>
</organism>
<sequence>MIEKLDIDGKDLKLIVKLYWGQTASVRIEGEHSDFKSIKKTTVLAEYSLCPSHANPRYILPAMFVPEANSTTTKPSLGNVDPSRHSSRLV</sequence>
<comment type="caution">
    <text evidence="2">The sequence shown here is derived from an EMBL/GenBank/DDBJ whole genome shotgun (WGS) entry which is preliminary data.</text>
</comment>
<name>A0AAV4CWI4_9GAST</name>
<feature type="region of interest" description="Disordered" evidence="1">
    <location>
        <begin position="71"/>
        <end position="90"/>
    </location>
</feature>